<proteinExistence type="predicted"/>
<reference evidence="1 2" key="1">
    <citation type="journal article" date="2016" name="Sci. Rep.">
        <title>The Dendrobium catenatum Lindl. genome sequence provides insights into polysaccharide synthase, floral development and adaptive evolution.</title>
        <authorList>
            <person name="Zhang G.Q."/>
            <person name="Xu Q."/>
            <person name="Bian C."/>
            <person name="Tsai W.C."/>
            <person name="Yeh C.M."/>
            <person name="Liu K.W."/>
            <person name="Yoshida K."/>
            <person name="Zhang L.S."/>
            <person name="Chang S.B."/>
            <person name="Chen F."/>
            <person name="Shi Y."/>
            <person name="Su Y.Y."/>
            <person name="Zhang Y.Q."/>
            <person name="Chen L.J."/>
            <person name="Yin Y."/>
            <person name="Lin M."/>
            <person name="Huang H."/>
            <person name="Deng H."/>
            <person name="Wang Z.W."/>
            <person name="Zhu S.L."/>
            <person name="Zhao X."/>
            <person name="Deng C."/>
            <person name="Niu S.C."/>
            <person name="Huang J."/>
            <person name="Wang M."/>
            <person name="Liu G.H."/>
            <person name="Yang H.J."/>
            <person name="Xiao X.J."/>
            <person name="Hsiao Y.Y."/>
            <person name="Wu W.L."/>
            <person name="Chen Y.Y."/>
            <person name="Mitsuda N."/>
            <person name="Ohme-Takagi M."/>
            <person name="Luo Y.B."/>
            <person name="Van de Peer Y."/>
            <person name="Liu Z.J."/>
        </authorList>
    </citation>
    <scope>NUCLEOTIDE SEQUENCE [LARGE SCALE GENOMIC DNA]</scope>
    <source>
        <tissue evidence="1">The whole plant</tissue>
    </source>
</reference>
<reference evidence="1 2" key="2">
    <citation type="journal article" date="2017" name="Nature">
        <title>The Apostasia genome and the evolution of orchids.</title>
        <authorList>
            <person name="Zhang G.Q."/>
            <person name="Liu K.W."/>
            <person name="Li Z."/>
            <person name="Lohaus R."/>
            <person name="Hsiao Y.Y."/>
            <person name="Niu S.C."/>
            <person name="Wang J.Y."/>
            <person name="Lin Y.C."/>
            <person name="Xu Q."/>
            <person name="Chen L.J."/>
            <person name="Yoshida K."/>
            <person name="Fujiwara S."/>
            <person name="Wang Z.W."/>
            <person name="Zhang Y.Q."/>
            <person name="Mitsuda N."/>
            <person name="Wang M."/>
            <person name="Liu G.H."/>
            <person name="Pecoraro L."/>
            <person name="Huang H.X."/>
            <person name="Xiao X.J."/>
            <person name="Lin M."/>
            <person name="Wu X.Y."/>
            <person name="Wu W.L."/>
            <person name="Chen Y.Y."/>
            <person name="Chang S.B."/>
            <person name="Sakamoto S."/>
            <person name="Ohme-Takagi M."/>
            <person name="Yagi M."/>
            <person name="Zeng S.J."/>
            <person name="Shen C.Y."/>
            <person name="Yeh C.M."/>
            <person name="Luo Y.B."/>
            <person name="Tsai W.C."/>
            <person name="Van de Peer Y."/>
            <person name="Liu Z.J."/>
        </authorList>
    </citation>
    <scope>NUCLEOTIDE SEQUENCE [LARGE SCALE GENOMIC DNA]</scope>
    <source>
        <tissue evidence="1">The whole plant</tissue>
    </source>
</reference>
<accession>A0A2I0X569</accession>
<dbReference type="Proteomes" id="UP000233837">
    <property type="component" value="Unassembled WGS sequence"/>
</dbReference>
<dbReference type="EMBL" id="KZ502144">
    <property type="protein sequence ID" value="PKU83068.1"/>
    <property type="molecule type" value="Genomic_DNA"/>
</dbReference>
<sequence length="61" mass="7088">MRQWTSLSNPTFSPNPIGINTIHNNGVLSVHHTLEKEIDKRPWKTIKFQHLFQGFPPHTNV</sequence>
<protein>
    <submittedName>
        <fullName evidence="1">Uncharacterized protein</fullName>
    </submittedName>
</protein>
<dbReference type="AlphaFoldDB" id="A0A2I0X569"/>
<gene>
    <name evidence="1" type="ORF">MA16_Dca007739</name>
</gene>
<organism evidence="1 2">
    <name type="scientific">Dendrobium catenatum</name>
    <dbReference type="NCBI Taxonomy" id="906689"/>
    <lineage>
        <taxon>Eukaryota</taxon>
        <taxon>Viridiplantae</taxon>
        <taxon>Streptophyta</taxon>
        <taxon>Embryophyta</taxon>
        <taxon>Tracheophyta</taxon>
        <taxon>Spermatophyta</taxon>
        <taxon>Magnoliopsida</taxon>
        <taxon>Liliopsida</taxon>
        <taxon>Asparagales</taxon>
        <taxon>Orchidaceae</taxon>
        <taxon>Epidendroideae</taxon>
        <taxon>Malaxideae</taxon>
        <taxon>Dendrobiinae</taxon>
        <taxon>Dendrobium</taxon>
    </lineage>
</organism>
<evidence type="ECO:0000313" key="1">
    <source>
        <dbReference type="EMBL" id="PKU83068.1"/>
    </source>
</evidence>
<evidence type="ECO:0000313" key="2">
    <source>
        <dbReference type="Proteomes" id="UP000233837"/>
    </source>
</evidence>
<name>A0A2I0X569_9ASPA</name>
<keyword evidence="2" id="KW-1185">Reference proteome</keyword>